<dbReference type="AlphaFoldDB" id="A0AAD5T861"/>
<protein>
    <submittedName>
        <fullName evidence="2">Uncharacterized protein</fullName>
    </submittedName>
</protein>
<dbReference type="Proteomes" id="UP001211907">
    <property type="component" value="Unassembled WGS sequence"/>
</dbReference>
<feature type="region of interest" description="Disordered" evidence="1">
    <location>
        <begin position="1"/>
        <end position="116"/>
    </location>
</feature>
<gene>
    <name evidence="2" type="ORF">HK100_002404</name>
</gene>
<feature type="compositionally biased region" description="Basic residues" evidence="1">
    <location>
        <begin position="131"/>
        <end position="143"/>
    </location>
</feature>
<accession>A0AAD5T861</accession>
<feature type="compositionally biased region" description="Polar residues" evidence="1">
    <location>
        <begin position="99"/>
        <end position="114"/>
    </location>
</feature>
<evidence type="ECO:0000313" key="3">
    <source>
        <dbReference type="Proteomes" id="UP001211907"/>
    </source>
</evidence>
<feature type="compositionally biased region" description="Low complexity" evidence="1">
    <location>
        <begin position="76"/>
        <end position="87"/>
    </location>
</feature>
<comment type="caution">
    <text evidence="2">The sequence shown here is derived from an EMBL/GenBank/DDBJ whole genome shotgun (WGS) entry which is preliminary data.</text>
</comment>
<dbReference type="EMBL" id="JADGJH010000156">
    <property type="protein sequence ID" value="KAJ3135759.1"/>
    <property type="molecule type" value="Genomic_DNA"/>
</dbReference>
<evidence type="ECO:0000313" key="2">
    <source>
        <dbReference type="EMBL" id="KAJ3135759.1"/>
    </source>
</evidence>
<organism evidence="2 3">
    <name type="scientific">Physocladia obscura</name>
    <dbReference type="NCBI Taxonomy" id="109957"/>
    <lineage>
        <taxon>Eukaryota</taxon>
        <taxon>Fungi</taxon>
        <taxon>Fungi incertae sedis</taxon>
        <taxon>Chytridiomycota</taxon>
        <taxon>Chytridiomycota incertae sedis</taxon>
        <taxon>Chytridiomycetes</taxon>
        <taxon>Chytridiales</taxon>
        <taxon>Chytriomycetaceae</taxon>
        <taxon>Physocladia</taxon>
    </lineage>
</organism>
<feature type="region of interest" description="Disordered" evidence="1">
    <location>
        <begin position="131"/>
        <end position="182"/>
    </location>
</feature>
<sequence length="252" mass="27739">MSNHRHSTLTASTAATAATTTSPSSPPIQERSRSAPRLDLFKRTSSNSITSLSLRQPASAPLDPMNPPNLFFVRHNNNNSSSSSSSKSSRRPQQLIAHSRTSSLPAPFPQQQSYPPIEFQILPIAPASFERRRRRSNEHHHRQHPLENISTATSMTDFPVLSRRQTSPPAPPSLSRQSSLSVDTTLSQTSAAAAKLPSAEIASGVYGWNKTEAAQANREYVEFMKSKGVHVSSIRHNIDKQQQQTYSGVNDF</sequence>
<name>A0AAD5T861_9FUNG</name>
<proteinExistence type="predicted"/>
<feature type="compositionally biased region" description="Polar residues" evidence="1">
    <location>
        <begin position="43"/>
        <end position="56"/>
    </location>
</feature>
<keyword evidence="3" id="KW-1185">Reference proteome</keyword>
<feature type="compositionally biased region" description="Low complexity" evidence="1">
    <location>
        <begin position="8"/>
        <end position="23"/>
    </location>
</feature>
<reference evidence="2" key="1">
    <citation type="submission" date="2020-05" db="EMBL/GenBank/DDBJ databases">
        <title>Phylogenomic resolution of chytrid fungi.</title>
        <authorList>
            <person name="Stajich J.E."/>
            <person name="Amses K."/>
            <person name="Simmons R."/>
            <person name="Seto K."/>
            <person name="Myers J."/>
            <person name="Bonds A."/>
            <person name="Quandt C.A."/>
            <person name="Barry K."/>
            <person name="Liu P."/>
            <person name="Grigoriev I."/>
            <person name="Longcore J.E."/>
            <person name="James T.Y."/>
        </authorList>
    </citation>
    <scope>NUCLEOTIDE SEQUENCE</scope>
    <source>
        <strain evidence="2">JEL0513</strain>
    </source>
</reference>
<evidence type="ECO:0000256" key="1">
    <source>
        <dbReference type="SAM" id="MobiDB-lite"/>
    </source>
</evidence>